<dbReference type="EMBL" id="ML991771">
    <property type="protein sequence ID" value="KAF2239858.1"/>
    <property type="molecule type" value="Genomic_DNA"/>
</dbReference>
<protein>
    <submittedName>
        <fullName evidence="1">Uncharacterized protein</fullName>
    </submittedName>
</protein>
<dbReference type="OrthoDB" id="3944849at2759"/>
<accession>A0A6A6HPY9</accession>
<evidence type="ECO:0000313" key="2">
    <source>
        <dbReference type="Proteomes" id="UP000800092"/>
    </source>
</evidence>
<evidence type="ECO:0000313" key="1">
    <source>
        <dbReference type="EMBL" id="KAF2239858.1"/>
    </source>
</evidence>
<reference evidence="1" key="1">
    <citation type="journal article" date="2020" name="Stud. Mycol.">
        <title>101 Dothideomycetes genomes: a test case for predicting lifestyles and emergence of pathogens.</title>
        <authorList>
            <person name="Haridas S."/>
            <person name="Albert R."/>
            <person name="Binder M."/>
            <person name="Bloem J."/>
            <person name="Labutti K."/>
            <person name="Salamov A."/>
            <person name="Andreopoulos B."/>
            <person name="Baker S."/>
            <person name="Barry K."/>
            <person name="Bills G."/>
            <person name="Bluhm B."/>
            <person name="Cannon C."/>
            <person name="Castanera R."/>
            <person name="Culley D."/>
            <person name="Daum C."/>
            <person name="Ezra D."/>
            <person name="Gonzalez J."/>
            <person name="Henrissat B."/>
            <person name="Kuo A."/>
            <person name="Liang C."/>
            <person name="Lipzen A."/>
            <person name="Lutzoni F."/>
            <person name="Magnuson J."/>
            <person name="Mondo S."/>
            <person name="Nolan M."/>
            <person name="Ohm R."/>
            <person name="Pangilinan J."/>
            <person name="Park H.-J."/>
            <person name="Ramirez L."/>
            <person name="Alfaro M."/>
            <person name="Sun H."/>
            <person name="Tritt A."/>
            <person name="Yoshinaga Y."/>
            <person name="Zwiers L.-H."/>
            <person name="Turgeon B."/>
            <person name="Goodwin S."/>
            <person name="Spatafora J."/>
            <person name="Crous P."/>
            <person name="Grigoriev I."/>
        </authorList>
    </citation>
    <scope>NUCLEOTIDE SEQUENCE</scope>
    <source>
        <strain evidence="1">Tuck. ex Michener</strain>
    </source>
</reference>
<gene>
    <name evidence="1" type="ORF">EV356DRAFT_527717</name>
</gene>
<keyword evidence="2" id="KW-1185">Reference proteome</keyword>
<proteinExistence type="predicted"/>
<dbReference type="AlphaFoldDB" id="A0A6A6HPY9"/>
<organism evidence="1 2">
    <name type="scientific">Viridothelium virens</name>
    <name type="common">Speckled blister lichen</name>
    <name type="synonym">Trypethelium virens</name>
    <dbReference type="NCBI Taxonomy" id="1048519"/>
    <lineage>
        <taxon>Eukaryota</taxon>
        <taxon>Fungi</taxon>
        <taxon>Dikarya</taxon>
        <taxon>Ascomycota</taxon>
        <taxon>Pezizomycotina</taxon>
        <taxon>Dothideomycetes</taxon>
        <taxon>Dothideomycetes incertae sedis</taxon>
        <taxon>Trypetheliales</taxon>
        <taxon>Trypetheliaceae</taxon>
        <taxon>Viridothelium</taxon>
    </lineage>
</organism>
<sequence length="174" mass="19575">MKRSPYPTENYRAPSWSWASVDGHIFHSGGDPVTQETQIAEIHEAQTVLRGSDPMGAVSGGLIKMKTLMTEVQYEYVNPELEHRYTTYVCKKHDLSAPFYPNWAFNLPGSHHIPSGTSLPCIILGYTNHTMAIVLQKVGSADHTFERVGSFFVNEPEKSKAWFEDGRMTELTIV</sequence>
<name>A0A6A6HPY9_VIRVR</name>
<dbReference type="Proteomes" id="UP000800092">
    <property type="component" value="Unassembled WGS sequence"/>
</dbReference>